<feature type="non-terminal residue" evidence="1">
    <location>
        <position position="60"/>
    </location>
</feature>
<name>A0ABN7WPA3_GIGMA</name>
<sequence>MDEIVLTNLLERNIHGIAQDSLCFNNSSGGYRDLNDIVVATLNYILDLNSTAPTDISCTD</sequence>
<organism evidence="1 2">
    <name type="scientific">Gigaspora margarita</name>
    <dbReference type="NCBI Taxonomy" id="4874"/>
    <lineage>
        <taxon>Eukaryota</taxon>
        <taxon>Fungi</taxon>
        <taxon>Fungi incertae sedis</taxon>
        <taxon>Mucoromycota</taxon>
        <taxon>Glomeromycotina</taxon>
        <taxon>Glomeromycetes</taxon>
        <taxon>Diversisporales</taxon>
        <taxon>Gigasporaceae</taxon>
        <taxon>Gigaspora</taxon>
    </lineage>
</organism>
<reference evidence="1 2" key="1">
    <citation type="submission" date="2021-06" db="EMBL/GenBank/DDBJ databases">
        <authorList>
            <person name="Kallberg Y."/>
            <person name="Tangrot J."/>
            <person name="Rosling A."/>
        </authorList>
    </citation>
    <scope>NUCLEOTIDE SEQUENCE [LARGE SCALE GENOMIC DNA]</scope>
    <source>
        <strain evidence="1 2">120-4 pot B 10/14</strain>
    </source>
</reference>
<accession>A0ABN7WPA3</accession>
<gene>
    <name evidence="1" type="ORF">GMARGA_LOCUS33291</name>
</gene>
<dbReference type="EMBL" id="CAJVQB010054772">
    <property type="protein sequence ID" value="CAG8836967.1"/>
    <property type="molecule type" value="Genomic_DNA"/>
</dbReference>
<evidence type="ECO:0000313" key="2">
    <source>
        <dbReference type="Proteomes" id="UP000789901"/>
    </source>
</evidence>
<dbReference type="Proteomes" id="UP000789901">
    <property type="component" value="Unassembled WGS sequence"/>
</dbReference>
<proteinExistence type="predicted"/>
<evidence type="ECO:0000313" key="1">
    <source>
        <dbReference type="EMBL" id="CAG8836967.1"/>
    </source>
</evidence>
<comment type="caution">
    <text evidence="1">The sequence shown here is derived from an EMBL/GenBank/DDBJ whole genome shotgun (WGS) entry which is preliminary data.</text>
</comment>
<keyword evidence="2" id="KW-1185">Reference proteome</keyword>
<protein>
    <submittedName>
        <fullName evidence="1">2311_t:CDS:1</fullName>
    </submittedName>
</protein>